<keyword evidence="7" id="KW-1185">Reference proteome</keyword>
<keyword evidence="1" id="KW-0808">Transferase</keyword>
<dbReference type="InterPro" id="IPR003594">
    <property type="entry name" value="HATPase_dom"/>
</dbReference>
<reference evidence="6 7" key="1">
    <citation type="submission" date="2021-01" db="EMBL/GenBank/DDBJ databases">
        <title>Whole genome shotgun sequence of Planobispora longispora NBRC 13918.</title>
        <authorList>
            <person name="Komaki H."/>
            <person name="Tamura T."/>
        </authorList>
    </citation>
    <scope>NUCLEOTIDE SEQUENCE [LARGE SCALE GENOMIC DNA]</scope>
    <source>
        <strain evidence="6 7">NBRC 13918</strain>
    </source>
</reference>
<dbReference type="Pfam" id="PF02518">
    <property type="entry name" value="HATPase_c"/>
    <property type="match status" value="1"/>
</dbReference>
<proteinExistence type="predicted"/>
<dbReference type="Gene3D" id="3.30.565.10">
    <property type="entry name" value="Histidine kinase-like ATPase, C-terminal domain"/>
    <property type="match status" value="1"/>
</dbReference>
<evidence type="ECO:0000256" key="3">
    <source>
        <dbReference type="ARBA" id="ARBA00023012"/>
    </source>
</evidence>
<gene>
    <name evidence="6" type="ORF">Plo01_41510</name>
</gene>
<organism evidence="6 7">
    <name type="scientific">Planobispora longispora</name>
    <dbReference type="NCBI Taxonomy" id="28887"/>
    <lineage>
        <taxon>Bacteria</taxon>
        <taxon>Bacillati</taxon>
        <taxon>Actinomycetota</taxon>
        <taxon>Actinomycetes</taxon>
        <taxon>Streptosporangiales</taxon>
        <taxon>Streptosporangiaceae</taxon>
        <taxon>Planobispora</taxon>
    </lineage>
</organism>
<dbReference type="GO" id="GO:0016301">
    <property type="term" value="F:kinase activity"/>
    <property type="evidence" value="ECO:0007669"/>
    <property type="project" value="UniProtKB-KW"/>
</dbReference>
<dbReference type="InterPro" id="IPR036890">
    <property type="entry name" value="HATPase_C_sf"/>
</dbReference>
<evidence type="ECO:0000256" key="4">
    <source>
        <dbReference type="SAM" id="MobiDB-lite"/>
    </source>
</evidence>
<dbReference type="SUPFAM" id="SSF55874">
    <property type="entry name" value="ATPase domain of HSP90 chaperone/DNA topoisomerase II/histidine kinase"/>
    <property type="match status" value="1"/>
</dbReference>
<protein>
    <recommendedName>
        <fullName evidence="5">Histidine kinase/HSP90-like ATPase domain-containing protein</fullName>
    </recommendedName>
</protein>
<accession>A0A8J3RL74</accession>
<sequence>MQFGGDAAGSVPGGAHGTEEAAAGGVPRASGVEDGALAEALEELLASWSGRTGITVETWALPGRRVPARVARGVLVAVEEALSNVERHSRARSVSVAVTAGQDSLKLTVSDGGVGFSRLAFGRGSAAMRTAFAELGGVLTVNGTPGGGTTVSGVVPLRDR</sequence>
<feature type="region of interest" description="Disordered" evidence="4">
    <location>
        <begin position="1"/>
        <end position="28"/>
    </location>
</feature>
<evidence type="ECO:0000256" key="1">
    <source>
        <dbReference type="ARBA" id="ARBA00022679"/>
    </source>
</evidence>
<dbReference type="GO" id="GO:0000160">
    <property type="term" value="P:phosphorelay signal transduction system"/>
    <property type="evidence" value="ECO:0007669"/>
    <property type="project" value="UniProtKB-KW"/>
</dbReference>
<feature type="domain" description="Histidine kinase/HSP90-like ATPase" evidence="5">
    <location>
        <begin position="76"/>
        <end position="158"/>
    </location>
</feature>
<dbReference type="Proteomes" id="UP000616724">
    <property type="component" value="Unassembled WGS sequence"/>
</dbReference>
<evidence type="ECO:0000256" key="2">
    <source>
        <dbReference type="ARBA" id="ARBA00022777"/>
    </source>
</evidence>
<dbReference type="CDD" id="cd16917">
    <property type="entry name" value="HATPase_UhpB-NarQ-NarX-like"/>
    <property type="match status" value="1"/>
</dbReference>
<evidence type="ECO:0000259" key="5">
    <source>
        <dbReference type="Pfam" id="PF02518"/>
    </source>
</evidence>
<evidence type="ECO:0000313" key="7">
    <source>
        <dbReference type="Proteomes" id="UP000616724"/>
    </source>
</evidence>
<name>A0A8J3RL74_9ACTN</name>
<keyword evidence="3" id="KW-0902">Two-component regulatory system</keyword>
<dbReference type="PANTHER" id="PTHR24421">
    <property type="entry name" value="NITRATE/NITRITE SENSOR PROTEIN NARX-RELATED"/>
    <property type="match status" value="1"/>
</dbReference>
<dbReference type="RefSeq" id="WP_203892283.1">
    <property type="nucleotide sequence ID" value="NZ_BOOH01000034.1"/>
</dbReference>
<dbReference type="EMBL" id="BOOH01000034">
    <property type="protein sequence ID" value="GIH77722.1"/>
    <property type="molecule type" value="Genomic_DNA"/>
</dbReference>
<dbReference type="AlphaFoldDB" id="A0A8J3RL74"/>
<dbReference type="InterPro" id="IPR050482">
    <property type="entry name" value="Sensor_HK_TwoCompSys"/>
</dbReference>
<keyword evidence="2" id="KW-0418">Kinase</keyword>
<evidence type="ECO:0000313" key="6">
    <source>
        <dbReference type="EMBL" id="GIH77722.1"/>
    </source>
</evidence>
<comment type="caution">
    <text evidence="6">The sequence shown here is derived from an EMBL/GenBank/DDBJ whole genome shotgun (WGS) entry which is preliminary data.</text>
</comment>